<keyword evidence="1" id="KW-0472">Membrane</keyword>
<gene>
    <name evidence="3" type="ORF">RchiOBHm_Chr2g0135191</name>
</gene>
<dbReference type="InterPro" id="IPR006016">
    <property type="entry name" value="UspA"/>
</dbReference>
<dbReference type="SUPFAM" id="SSF52402">
    <property type="entry name" value="Adenine nucleotide alpha hydrolases-like"/>
    <property type="match status" value="1"/>
</dbReference>
<evidence type="ECO:0000313" key="4">
    <source>
        <dbReference type="Proteomes" id="UP000238479"/>
    </source>
</evidence>
<keyword evidence="1" id="KW-1133">Transmembrane helix</keyword>
<dbReference type="Gramene" id="PRQ50614">
    <property type="protein sequence ID" value="PRQ50614"/>
    <property type="gene ID" value="RchiOBHm_Chr2g0135191"/>
</dbReference>
<protein>
    <submittedName>
        <fullName evidence="3">Putative rossmann-like alpha/beta/alpha sandwich protein</fullName>
    </submittedName>
</protein>
<feature type="transmembrane region" description="Helical" evidence="1">
    <location>
        <begin position="66"/>
        <end position="88"/>
    </location>
</feature>
<dbReference type="InterPro" id="IPR014729">
    <property type="entry name" value="Rossmann-like_a/b/a_fold"/>
</dbReference>
<accession>A0A2P6RW14</accession>
<dbReference type="EMBL" id="PDCK01000040">
    <property type="protein sequence ID" value="PRQ50614.1"/>
    <property type="molecule type" value="Genomic_DNA"/>
</dbReference>
<dbReference type="Proteomes" id="UP000238479">
    <property type="component" value="Chromosome 2"/>
</dbReference>
<dbReference type="Pfam" id="PF00582">
    <property type="entry name" value="Usp"/>
    <property type="match status" value="1"/>
</dbReference>
<evidence type="ECO:0000256" key="1">
    <source>
        <dbReference type="SAM" id="Phobius"/>
    </source>
</evidence>
<proteinExistence type="predicted"/>
<dbReference type="Gene3D" id="3.40.50.620">
    <property type="entry name" value="HUPs"/>
    <property type="match status" value="1"/>
</dbReference>
<dbReference type="AlphaFoldDB" id="A0A2P6RW14"/>
<evidence type="ECO:0000313" key="3">
    <source>
        <dbReference type="EMBL" id="PRQ50614.1"/>
    </source>
</evidence>
<keyword evidence="4" id="KW-1185">Reference proteome</keyword>
<organism evidence="3 4">
    <name type="scientific">Rosa chinensis</name>
    <name type="common">China rose</name>
    <dbReference type="NCBI Taxonomy" id="74649"/>
    <lineage>
        <taxon>Eukaryota</taxon>
        <taxon>Viridiplantae</taxon>
        <taxon>Streptophyta</taxon>
        <taxon>Embryophyta</taxon>
        <taxon>Tracheophyta</taxon>
        <taxon>Spermatophyta</taxon>
        <taxon>Magnoliopsida</taxon>
        <taxon>eudicotyledons</taxon>
        <taxon>Gunneridae</taxon>
        <taxon>Pentapetalae</taxon>
        <taxon>rosids</taxon>
        <taxon>fabids</taxon>
        <taxon>Rosales</taxon>
        <taxon>Rosaceae</taxon>
        <taxon>Rosoideae</taxon>
        <taxon>Rosoideae incertae sedis</taxon>
        <taxon>Rosa</taxon>
    </lineage>
</organism>
<feature type="domain" description="UspA" evidence="2">
    <location>
        <begin position="15"/>
        <end position="62"/>
    </location>
</feature>
<reference evidence="3 4" key="1">
    <citation type="journal article" date="2018" name="Nat. Genet.">
        <title>The Rosa genome provides new insights in the design of modern roses.</title>
        <authorList>
            <person name="Bendahmane M."/>
        </authorList>
    </citation>
    <scope>NUCLEOTIDE SEQUENCE [LARGE SCALE GENOMIC DNA]</scope>
    <source>
        <strain evidence="4">cv. Old Blush</strain>
    </source>
</reference>
<comment type="caution">
    <text evidence="3">The sequence shown here is derived from an EMBL/GenBank/DDBJ whole genome shotgun (WGS) entry which is preliminary data.</text>
</comment>
<evidence type="ECO:0000259" key="2">
    <source>
        <dbReference type="Pfam" id="PF00582"/>
    </source>
</evidence>
<keyword evidence="1" id="KW-0812">Transmembrane</keyword>
<name>A0A2P6RW14_ROSCH</name>
<sequence>MGLRRQASRNRGDAVAVAIDKDKGSQYAFQWVVNHLVKPGQTLTLLHVKQPAVPNQSTSAFSLHLILLYPSTIIILYLISNVFLILWCSRTHGSKL</sequence>